<evidence type="ECO:0000313" key="1">
    <source>
        <dbReference type="EMBL" id="RWX47589.1"/>
    </source>
</evidence>
<dbReference type="Proteomes" id="UP000287853">
    <property type="component" value="Unassembled WGS sequence"/>
</dbReference>
<organism evidence="1 2">
    <name type="scientific">Candidatus Electrothrix aarhusensis</name>
    <dbReference type="NCBI Taxonomy" id="1859131"/>
    <lineage>
        <taxon>Bacteria</taxon>
        <taxon>Pseudomonadati</taxon>
        <taxon>Thermodesulfobacteriota</taxon>
        <taxon>Desulfobulbia</taxon>
        <taxon>Desulfobulbales</taxon>
        <taxon>Desulfobulbaceae</taxon>
        <taxon>Candidatus Electrothrix</taxon>
    </lineage>
</organism>
<sequence>MAVTQALTPRRAACNAALPNQMMIPTALPFSLYAVDSIW</sequence>
<name>A0A3S3QHF5_9BACT</name>
<accession>A0A3S3QHF5</accession>
<gene>
    <name evidence="1" type="ORF">H206_06248</name>
</gene>
<dbReference type="EMBL" id="MTKO01000031">
    <property type="protein sequence ID" value="RWX47589.1"/>
    <property type="molecule type" value="Genomic_DNA"/>
</dbReference>
<proteinExistence type="predicted"/>
<evidence type="ECO:0000313" key="2">
    <source>
        <dbReference type="Proteomes" id="UP000287853"/>
    </source>
</evidence>
<dbReference type="AlphaFoldDB" id="A0A3S3QHF5"/>
<reference evidence="1 2" key="1">
    <citation type="submission" date="2017-01" db="EMBL/GenBank/DDBJ databases">
        <title>The cable genome- insights into the physiology and evolution of filamentous bacteria capable of sulfide oxidation via long distance electron transfer.</title>
        <authorList>
            <person name="Schreiber L."/>
            <person name="Bjerg J.T."/>
            <person name="Boggild A."/>
            <person name="Van De Vossenberg J."/>
            <person name="Meysman F."/>
            <person name="Nielsen L.P."/>
            <person name="Schramm A."/>
            <person name="Kjeldsen K.U."/>
        </authorList>
    </citation>
    <scope>NUCLEOTIDE SEQUENCE [LARGE SCALE GENOMIC DNA]</scope>
    <source>
        <strain evidence="1">MCF</strain>
    </source>
</reference>
<comment type="caution">
    <text evidence="1">The sequence shown here is derived from an EMBL/GenBank/DDBJ whole genome shotgun (WGS) entry which is preliminary data.</text>
</comment>
<protein>
    <submittedName>
        <fullName evidence="1">Uncharacterized protein</fullName>
    </submittedName>
</protein>
<keyword evidence="2" id="KW-1185">Reference proteome</keyword>